<dbReference type="InterPro" id="IPR016024">
    <property type="entry name" value="ARM-type_fold"/>
</dbReference>
<dbReference type="GeneID" id="14926215"/>
<feature type="region of interest" description="Disordered" evidence="1">
    <location>
        <begin position="1852"/>
        <end position="1882"/>
    </location>
</feature>
<dbReference type="Pfam" id="PF16201">
    <property type="entry name" value="NopRA1"/>
    <property type="match status" value="1"/>
</dbReference>
<evidence type="ECO:0000313" key="5">
    <source>
        <dbReference type="Proteomes" id="UP000011083"/>
    </source>
</evidence>
<dbReference type="Proteomes" id="UP000011083">
    <property type="component" value="Unassembled WGS sequence"/>
</dbReference>
<reference evidence="4 5" key="1">
    <citation type="journal article" date="2013" name="Genome Biol.">
        <title>Genome of Acanthamoeba castellanii highlights extensive lateral gene transfer and early evolution of tyrosine kinase signaling.</title>
        <authorList>
            <person name="Clarke M."/>
            <person name="Lohan A.J."/>
            <person name="Liu B."/>
            <person name="Lagkouvardos I."/>
            <person name="Roy S."/>
            <person name="Zafar N."/>
            <person name="Bertelli C."/>
            <person name="Schilde C."/>
            <person name="Kianianmomeni A."/>
            <person name="Burglin T.R."/>
            <person name="Frech C."/>
            <person name="Turcotte B."/>
            <person name="Kopec K.O."/>
            <person name="Synnott J.M."/>
            <person name="Choo C."/>
            <person name="Paponov I."/>
            <person name="Finkler A."/>
            <person name="Soon Heng Tan C."/>
            <person name="Hutchins A.P."/>
            <person name="Weinmeier T."/>
            <person name="Rattei T."/>
            <person name="Chu J.S."/>
            <person name="Gimenez G."/>
            <person name="Irimia M."/>
            <person name="Rigden D.J."/>
            <person name="Fitzpatrick D.A."/>
            <person name="Lorenzo-Morales J."/>
            <person name="Bateman A."/>
            <person name="Chiu C.H."/>
            <person name="Tang P."/>
            <person name="Hegemann P."/>
            <person name="Fromm H."/>
            <person name="Raoult D."/>
            <person name="Greub G."/>
            <person name="Miranda-Saavedra D."/>
            <person name="Chen N."/>
            <person name="Nash P."/>
            <person name="Ginger M.L."/>
            <person name="Horn M."/>
            <person name="Schaap P."/>
            <person name="Caler L."/>
            <person name="Loftus B."/>
        </authorList>
    </citation>
    <scope>NUCLEOTIDE SEQUENCE [LARGE SCALE GENOMIC DNA]</scope>
    <source>
        <strain evidence="4 5">Neff</strain>
    </source>
</reference>
<dbReference type="OrthoDB" id="72892at2759"/>
<dbReference type="GO" id="GO:0000463">
    <property type="term" value="P:maturation of LSU-rRNA from tricistronic rRNA transcript (SSU-rRNA, 5.8S rRNA, LSU-rRNA)"/>
    <property type="evidence" value="ECO:0007669"/>
    <property type="project" value="TreeGrafter"/>
</dbReference>
<dbReference type="KEGG" id="acan:ACA1_288930"/>
<feature type="region of interest" description="Disordered" evidence="1">
    <location>
        <begin position="650"/>
        <end position="678"/>
    </location>
</feature>
<dbReference type="VEuPathDB" id="AmoebaDB:ACA1_288930"/>
<evidence type="ECO:0000313" key="4">
    <source>
        <dbReference type="EMBL" id="ELR25171.1"/>
    </source>
</evidence>
<evidence type="ECO:0000256" key="1">
    <source>
        <dbReference type="SAM" id="MobiDB-lite"/>
    </source>
</evidence>
<feature type="compositionally biased region" description="Acidic residues" evidence="1">
    <location>
        <begin position="656"/>
        <end position="676"/>
    </location>
</feature>
<dbReference type="OMA" id="YLECLPQ"/>
<dbReference type="RefSeq" id="XP_004367926.1">
    <property type="nucleotide sequence ID" value="XM_004367869.1"/>
</dbReference>
<accession>L8HLC0</accession>
<dbReference type="InterPro" id="IPR032436">
    <property type="entry name" value="URB1_C"/>
</dbReference>
<proteinExistence type="predicted"/>
<evidence type="ECO:0000259" key="3">
    <source>
        <dbReference type="Pfam" id="PF16201"/>
    </source>
</evidence>
<keyword evidence="5" id="KW-1185">Reference proteome</keyword>
<dbReference type="Pfam" id="PF11707">
    <property type="entry name" value="Npa1"/>
    <property type="match status" value="1"/>
</dbReference>
<dbReference type="GO" id="GO:0000466">
    <property type="term" value="P:maturation of 5.8S rRNA from tricistronic rRNA transcript (SSU-rRNA, 5.8S rRNA, LSU-rRNA)"/>
    <property type="evidence" value="ECO:0007669"/>
    <property type="project" value="TreeGrafter"/>
</dbReference>
<name>L8HLC0_ACACF</name>
<dbReference type="InterPro" id="IPR021714">
    <property type="entry name" value="URB1_N"/>
</dbReference>
<feature type="region of interest" description="Disordered" evidence="1">
    <location>
        <begin position="1"/>
        <end position="58"/>
    </location>
</feature>
<feature type="compositionally biased region" description="Acidic residues" evidence="1">
    <location>
        <begin position="1865"/>
        <end position="1876"/>
    </location>
</feature>
<organism evidence="4 5">
    <name type="scientific">Acanthamoeba castellanii (strain ATCC 30010 / Neff)</name>
    <dbReference type="NCBI Taxonomy" id="1257118"/>
    <lineage>
        <taxon>Eukaryota</taxon>
        <taxon>Amoebozoa</taxon>
        <taxon>Discosea</taxon>
        <taxon>Longamoebia</taxon>
        <taxon>Centramoebida</taxon>
        <taxon>Acanthamoebidae</taxon>
        <taxon>Acanthamoeba</taxon>
    </lineage>
</organism>
<dbReference type="STRING" id="1257118.L8HLC0"/>
<feature type="domain" description="URB1 C-terminal" evidence="3">
    <location>
        <begin position="1551"/>
        <end position="1731"/>
    </location>
</feature>
<dbReference type="PANTHER" id="PTHR13500:SF0">
    <property type="entry name" value="NUCLEOLAR PRE-RIBOSOMAL-ASSOCIATED PROTEIN 1"/>
    <property type="match status" value="1"/>
</dbReference>
<gene>
    <name evidence="4" type="ORF">ACA1_288930</name>
</gene>
<feature type="domain" description="URB1 N-terminal" evidence="2">
    <location>
        <begin position="106"/>
        <end position="425"/>
    </location>
</feature>
<protein>
    <submittedName>
        <fullName evidence="4">Uncharacterized protein</fullName>
    </submittedName>
</protein>
<dbReference type="GO" id="GO:0005730">
    <property type="term" value="C:nucleolus"/>
    <property type="evidence" value="ECO:0007669"/>
    <property type="project" value="TreeGrafter"/>
</dbReference>
<sequence length="2103" mass="226067">MDGEHDEVTSSVGSSTKRPLPDQPDQPDDAALQAAKRQRTETDGQSEEPASPLPRGRSGKLNLKEVLALLNADTGDAQAQGLRALKGDGRHLHEVMIAYVESSPECVELFRLWENNQKASVRDWHVEVGVVECLALILSGGHAQSTMRQTRIFICRRVMRHLMKTVYSNLASGSTRSASAALQLLTHVVGTSTATAREFTQQFDFAFKGLPKLAKAKTQKQPTQRAPENFLRRQFIRFCGAFLRTGDLGIVGAVVRKGLFAHLWRDLPHDSLPLAQDLLPVLHKHVLLNPLLPNKLKQYIFTPFAVEQVARLLKAACGRQDVRLQRLVSNFIRDVAATDAGLFGSASTPSNAKAAKALSEAEQEKQRKRERAVVRLLAALDANMDPVQQRLVLQVLKANPRLIPDYVAAPSYSLDPRPTLLWLANVNLFTRVLSLPIDHPSGIALPPAPLLGSATAEHEEEERDAENWAVKAAEQVVPHPVNRGVLGRALQHQSRLVQSHGLLLLLAALRRVEAVRAPPGLEARLRQAIAARLPDVQTLLSLHQRYAPRAAAGEPDALHYSLLLRALAHYQVWELLEAQLVDQREGLFPNGPAELRAPLGALLLHPYAFAARLASLPPPPPPLHSASPAAAAPCSPLLFAVLDALVARSRPSANDGDGDQETEEDGEEMEMDEVDEERVRERAAQEIYVARAVGELLHSGTRYTALAIAHALNAALPHNRAAVLPRLTQLLAYAQHLCGEQQSDAEQAALALRQACAWESVGRVPPISIALAEARLRRGHPDALFHVQRRIPQLTDARLLLAASRQATGWLEDAHRATEAQALEVVEDLMAHALSSSSSQEAFGAENTTTHSSAQLTYGKARLAAASSSWGSGGNNNNNGSSRHLVGAVQRAAVGSLPADAAPPSPPLSRPAGAKIPHPPSSVFSAPALGIEALRVKAVVEASSEGEVAQVVSRILALPSTSPVFAPGHAIARLLPLILSRAPLSLASFGRLQGLTLRWPALGLEDHLLGVLQGALPAPSPPLHFLPTTTTTSTTSTPSSPVQVTQDFVAAIKDEFVEGLLDRVLQGSEEGADGRDHHAAREILRFVAAWSAHHRQLVQRRLLDRSVAARLKQPDHLQRLLPVVSACLLHHDAQPRLLAALVQQTDLLIKALDCDADGEAAADSPVARSAAHVLERCYMSAAASASAVAKLRARVLGGAGAELRSSARLSLAYALTCCSTAAGASVQKFIEHALGALTSVLALDDAHPFRAQAVATLEAALAKAREWGVTGRDEAGLEWVMSLRAADDVAGLLRGRVGGLVPALVRHFCPASAPGTTTATATKAKTAPALYRLVVSSPAFAHVLRSPNAASPSALPTHAKHSLALLLYTLYRHGGLEVNEEEMEEEKGDTPEAEVARRLLEAYGASGHPTDRLLLRCLRLLEAHDACNLASLVLRWRPRTSAGKKGADEEDEDEELDDEACAERLLTLVQEGRALTPARLLHSHSHFIATVSDDVDAQADSRACGCNRQGCTEVWESYDGAWVLPLVDLAATTAPASAVDARKLVEAGTLPYCLHALSSPSLAVRRMANSFLVHYTQLLKSADFRERPQITQLLRAVRNAMVEAFQRLPAYIASFTAHAALVVLTPEHGLYKPVNAFLLHRPALVLGDIPMLYELWNASGPQHRIERAWILRIVAAGPGAGEDLSAYRRRHVIELALSLLGSGAVDQAARRAIVDLLAHTLAHAASAAHFVRTGVLPHLLFALLSPSARDAPRGLPYLLRSLALTLLPVLPALPRPTRLAAAPDLAALVAALARLHPSLLSAPDAAGEQQQHSEADERLPLQPRDDAGLHAAVFQFVDGLLQLLPQLARRGDDDNAREAVGDGGGGDDDEESEEALVDGGAGPVGVMMTATELRQVVELWRSAGGAEWSALGVRLVTASRLVRPLLPAATAGATNTSDQLDRDETQAVAHLASSCVDILVDLVARAHQDGVALVAPFVRWLQALLLTEVQRTRSVAAKDSAEDGDGVLGQARGRVGGGLVWLYRHWAMPDQAKSAIARALLPLIASHLQQQQQAEASRGVWRERGAKWVRAITGDEGEQQPKHRDELLRFAAFVFAGLPLPSS</sequence>
<dbReference type="InterPro" id="IPR039844">
    <property type="entry name" value="URB1"/>
</dbReference>
<dbReference type="SUPFAM" id="SSF48371">
    <property type="entry name" value="ARM repeat"/>
    <property type="match status" value="1"/>
</dbReference>
<dbReference type="PANTHER" id="PTHR13500">
    <property type="entry name" value="NUCLEOLAR PRERIBOSOMAL-ASSOCIATED PROTEIN 1"/>
    <property type="match status" value="1"/>
</dbReference>
<evidence type="ECO:0000259" key="2">
    <source>
        <dbReference type="Pfam" id="PF11707"/>
    </source>
</evidence>
<dbReference type="EMBL" id="KB007805">
    <property type="protein sequence ID" value="ELR25171.1"/>
    <property type="molecule type" value="Genomic_DNA"/>
</dbReference>